<keyword evidence="4" id="KW-1185">Reference proteome</keyword>
<evidence type="ECO:0000259" key="2">
    <source>
        <dbReference type="PROSITE" id="PS50943"/>
    </source>
</evidence>
<dbReference type="GO" id="GO:0003677">
    <property type="term" value="F:DNA binding"/>
    <property type="evidence" value="ECO:0007669"/>
    <property type="project" value="InterPro"/>
</dbReference>
<dbReference type="SMART" id="SM00530">
    <property type="entry name" value="HTH_XRE"/>
    <property type="match status" value="1"/>
</dbReference>
<feature type="compositionally biased region" description="Polar residues" evidence="1">
    <location>
        <begin position="287"/>
        <end position="297"/>
    </location>
</feature>
<evidence type="ECO:0000313" key="4">
    <source>
        <dbReference type="Proteomes" id="UP000469325"/>
    </source>
</evidence>
<sequence length="314" mass="35800">MERRRPVSSTLQDLRKEAGFRTAKDFAEAVGIPAPTYTRYEQDPLKIPIDRAWKIADGLHCSIDAVVGREHIDVNDMRGDFQKNFDSLSPDSQGLLEVIAAAIKGRENVKKKEARAKEEARYDAYLSYYEQAFVESLDAGSTLGDSVIFGSDKEKRIAFERYLFERAAKKRAEKVEANCAPREEELTLNAASIIDTDGKTVFCDDPRFDELIENSLRAIREELEEEYRKQDEAEIEKIMAAYDRLHPRHNTFEETVRHLILHYGDTKLSDIDEETVEQGRKAVESMLAQTSEATPSAVSPDDKHQDNHKRRGSQ</sequence>
<organism evidence="3 4">
    <name type="scientific">Olsenella porci</name>
    <dbReference type="NCBI Taxonomy" id="2652279"/>
    <lineage>
        <taxon>Bacteria</taxon>
        <taxon>Bacillati</taxon>
        <taxon>Actinomycetota</taxon>
        <taxon>Coriobacteriia</taxon>
        <taxon>Coriobacteriales</taxon>
        <taxon>Atopobiaceae</taxon>
        <taxon>Olsenella</taxon>
    </lineage>
</organism>
<evidence type="ECO:0000313" key="3">
    <source>
        <dbReference type="EMBL" id="MST72310.1"/>
    </source>
</evidence>
<dbReference type="CDD" id="cd00093">
    <property type="entry name" value="HTH_XRE"/>
    <property type="match status" value="1"/>
</dbReference>
<dbReference type="Pfam" id="PF01381">
    <property type="entry name" value="HTH_3"/>
    <property type="match status" value="1"/>
</dbReference>
<dbReference type="EMBL" id="VUNC01000002">
    <property type="protein sequence ID" value="MST72310.1"/>
    <property type="molecule type" value="Genomic_DNA"/>
</dbReference>
<dbReference type="AlphaFoldDB" id="A0A6N7X9W0"/>
<dbReference type="InterPro" id="IPR010982">
    <property type="entry name" value="Lambda_DNA-bd_dom_sf"/>
</dbReference>
<name>A0A6N7X9W0_9ACTN</name>
<protein>
    <submittedName>
        <fullName evidence="3">Helix-turn-helix transcriptional regulator</fullName>
    </submittedName>
</protein>
<dbReference type="Gene3D" id="1.10.260.40">
    <property type="entry name" value="lambda repressor-like DNA-binding domains"/>
    <property type="match status" value="1"/>
</dbReference>
<reference evidence="3 4" key="1">
    <citation type="submission" date="2019-08" db="EMBL/GenBank/DDBJ databases">
        <title>In-depth cultivation of the pig gut microbiome towards novel bacterial diversity and tailored functional studies.</title>
        <authorList>
            <person name="Wylensek D."/>
            <person name="Hitch T.C.A."/>
            <person name="Clavel T."/>
        </authorList>
    </citation>
    <scope>NUCLEOTIDE SEQUENCE [LARGE SCALE GENOMIC DNA]</scope>
    <source>
        <strain evidence="3 4">CA-Schmier-601-WT-1</strain>
    </source>
</reference>
<evidence type="ECO:0000256" key="1">
    <source>
        <dbReference type="SAM" id="MobiDB-lite"/>
    </source>
</evidence>
<dbReference type="PROSITE" id="PS50943">
    <property type="entry name" value="HTH_CROC1"/>
    <property type="match status" value="1"/>
</dbReference>
<dbReference type="SUPFAM" id="SSF47413">
    <property type="entry name" value="lambda repressor-like DNA-binding domains"/>
    <property type="match status" value="1"/>
</dbReference>
<accession>A0A6N7X9W0</accession>
<dbReference type="InterPro" id="IPR001387">
    <property type="entry name" value="Cro/C1-type_HTH"/>
</dbReference>
<comment type="caution">
    <text evidence="3">The sequence shown here is derived from an EMBL/GenBank/DDBJ whole genome shotgun (WGS) entry which is preliminary data.</text>
</comment>
<feature type="region of interest" description="Disordered" evidence="1">
    <location>
        <begin position="286"/>
        <end position="314"/>
    </location>
</feature>
<gene>
    <name evidence="3" type="ORF">FYJ68_04195</name>
</gene>
<dbReference type="Proteomes" id="UP000469325">
    <property type="component" value="Unassembled WGS sequence"/>
</dbReference>
<proteinExistence type="predicted"/>
<feature type="domain" description="HTH cro/C1-type" evidence="2">
    <location>
        <begin position="11"/>
        <end position="66"/>
    </location>
</feature>